<protein>
    <submittedName>
        <fullName evidence="2">Uncharacterized protein</fullName>
    </submittedName>
</protein>
<dbReference type="Proteomes" id="UP000001072">
    <property type="component" value="Unassembled WGS sequence"/>
</dbReference>
<dbReference type="AlphaFoldDB" id="F4RBH5"/>
<gene>
    <name evidence="2" type="ORF">MELLADRAFT_103447</name>
</gene>
<evidence type="ECO:0000313" key="2">
    <source>
        <dbReference type="EMBL" id="EGG10360.1"/>
    </source>
</evidence>
<sequence length="154" mass="17478">MDPHHMDSDYGGSFEPIDGRTLRMAHKEVRMMQKEQSFLAEDYREAFATKSSRRAHSEVKEGNFIAPKGKKVQHSASSKADTFMHKVISITGDVGRANRAASFAQHKQNTRVNMLYECELDVAKQSAQSLAQNRKSELELQRSRRLFDSTQATT</sequence>
<dbReference type="HOGENOM" id="CLU_1704612_0_0_1"/>
<organism evidence="3">
    <name type="scientific">Melampsora larici-populina (strain 98AG31 / pathotype 3-4-7)</name>
    <name type="common">Poplar leaf rust fungus</name>
    <dbReference type="NCBI Taxonomy" id="747676"/>
    <lineage>
        <taxon>Eukaryota</taxon>
        <taxon>Fungi</taxon>
        <taxon>Dikarya</taxon>
        <taxon>Basidiomycota</taxon>
        <taxon>Pucciniomycotina</taxon>
        <taxon>Pucciniomycetes</taxon>
        <taxon>Pucciniales</taxon>
        <taxon>Melampsoraceae</taxon>
        <taxon>Melampsora</taxon>
    </lineage>
</organism>
<feature type="region of interest" description="Disordered" evidence="1">
    <location>
        <begin position="134"/>
        <end position="154"/>
    </location>
</feature>
<proteinExistence type="predicted"/>
<dbReference type="GeneID" id="18921976"/>
<dbReference type="InParanoid" id="F4RBH5"/>
<evidence type="ECO:0000313" key="3">
    <source>
        <dbReference type="Proteomes" id="UP000001072"/>
    </source>
</evidence>
<dbReference type="VEuPathDB" id="FungiDB:MELLADRAFT_103447"/>
<name>F4RBH5_MELLP</name>
<dbReference type="RefSeq" id="XP_007406661.1">
    <property type="nucleotide sequence ID" value="XM_007406599.1"/>
</dbReference>
<feature type="compositionally biased region" description="Basic and acidic residues" evidence="1">
    <location>
        <begin position="134"/>
        <end position="147"/>
    </location>
</feature>
<dbReference type="KEGG" id="mlr:MELLADRAFT_103447"/>
<keyword evidence="3" id="KW-1185">Reference proteome</keyword>
<dbReference type="EMBL" id="GL883095">
    <property type="protein sequence ID" value="EGG10360.1"/>
    <property type="molecule type" value="Genomic_DNA"/>
</dbReference>
<evidence type="ECO:0000256" key="1">
    <source>
        <dbReference type="SAM" id="MobiDB-lite"/>
    </source>
</evidence>
<reference evidence="3" key="1">
    <citation type="journal article" date="2011" name="Proc. Natl. Acad. Sci. U.S.A.">
        <title>Obligate biotrophy features unraveled by the genomic analysis of rust fungi.</title>
        <authorList>
            <person name="Duplessis S."/>
            <person name="Cuomo C.A."/>
            <person name="Lin Y.-C."/>
            <person name="Aerts A."/>
            <person name="Tisserant E."/>
            <person name="Veneault-Fourrey C."/>
            <person name="Joly D.L."/>
            <person name="Hacquard S."/>
            <person name="Amselem J."/>
            <person name="Cantarel B.L."/>
            <person name="Chiu R."/>
            <person name="Coutinho P.M."/>
            <person name="Feau N."/>
            <person name="Field M."/>
            <person name="Frey P."/>
            <person name="Gelhaye E."/>
            <person name="Goldberg J."/>
            <person name="Grabherr M.G."/>
            <person name="Kodira C.D."/>
            <person name="Kohler A."/>
            <person name="Kuees U."/>
            <person name="Lindquist E.A."/>
            <person name="Lucas S.M."/>
            <person name="Mago R."/>
            <person name="Mauceli E."/>
            <person name="Morin E."/>
            <person name="Murat C."/>
            <person name="Pangilinan J.L."/>
            <person name="Park R."/>
            <person name="Pearson M."/>
            <person name="Quesneville H."/>
            <person name="Rouhier N."/>
            <person name="Sakthikumar S."/>
            <person name="Salamov A.A."/>
            <person name="Schmutz J."/>
            <person name="Selles B."/>
            <person name="Shapiro H."/>
            <person name="Tanguay P."/>
            <person name="Tuskan G.A."/>
            <person name="Henrissat B."/>
            <person name="Van de Peer Y."/>
            <person name="Rouze P."/>
            <person name="Ellis J.G."/>
            <person name="Dodds P.N."/>
            <person name="Schein J.E."/>
            <person name="Zhong S."/>
            <person name="Hamelin R.C."/>
            <person name="Grigoriev I.V."/>
            <person name="Szabo L.J."/>
            <person name="Martin F."/>
        </authorList>
    </citation>
    <scope>NUCLEOTIDE SEQUENCE [LARGE SCALE GENOMIC DNA]</scope>
    <source>
        <strain evidence="3">98AG31 / pathotype 3-4-7</strain>
    </source>
</reference>
<accession>F4RBH5</accession>
<feature type="region of interest" description="Disordered" evidence="1">
    <location>
        <begin position="52"/>
        <end position="79"/>
    </location>
</feature>